<evidence type="ECO:0000313" key="2">
    <source>
        <dbReference type="Proteomes" id="UP000308886"/>
    </source>
</evidence>
<protein>
    <submittedName>
        <fullName evidence="1">Uncharacterized protein</fullName>
    </submittedName>
</protein>
<sequence>MISEERIVLNEIQTIARSLETYGYDFDGHAIYDGLNCTKSNVMKAIDELQVVPEDIVIFYYSGHGGRALNDDDPFPQMCLTEGPSNYIPATLVRNMILRKKTRLTVVLTGCCNSEGSEISIKSVYVQGQNYTVQKEKNHEYYKKLFIDNTGWVQMTSSRAKEYSYTGDGGSFFCHVFWTVMNGVGEGMIDADWNILCKNVQEYVSSIAIHAENGIAYQHPDYRVNTSCEGVSNIKKDKKNGDTNSSISDAINSLLDKSKSIDSRLNMIPSIMSNHFSSVQLVRTLARNMTTVVDHEDPNTFLMRITMSPYIEQVNIVEQNGSIMSVHEIRSR</sequence>
<evidence type="ECO:0000313" key="1">
    <source>
        <dbReference type="EMBL" id="TGX83621.1"/>
    </source>
</evidence>
<accession>A0AC61QU24</accession>
<reference evidence="1" key="1">
    <citation type="submission" date="2019-04" db="EMBL/GenBank/DDBJ databases">
        <title>Microbes associate with the intestines of laboratory mice.</title>
        <authorList>
            <person name="Navarre W."/>
            <person name="Wong E."/>
            <person name="Huang K."/>
            <person name="Tropini C."/>
            <person name="Ng K."/>
            <person name="Yu B."/>
        </authorList>
    </citation>
    <scope>NUCLEOTIDE SEQUENCE</scope>
    <source>
        <strain evidence="1">NM73_A23</strain>
    </source>
</reference>
<organism evidence="1 2">
    <name type="scientific">Palleniella muris</name>
    <dbReference type="NCBI Taxonomy" id="3038145"/>
    <lineage>
        <taxon>Bacteria</taxon>
        <taxon>Pseudomonadati</taxon>
        <taxon>Bacteroidota</taxon>
        <taxon>Bacteroidia</taxon>
        <taxon>Bacteroidales</taxon>
        <taxon>Prevotellaceae</taxon>
        <taxon>Palleniella</taxon>
    </lineage>
</organism>
<dbReference type="Proteomes" id="UP000308886">
    <property type="component" value="Unassembled WGS sequence"/>
</dbReference>
<keyword evidence="2" id="KW-1185">Reference proteome</keyword>
<gene>
    <name evidence="1" type="ORF">E5358_02945</name>
</gene>
<comment type="caution">
    <text evidence="1">The sequence shown here is derived from an EMBL/GenBank/DDBJ whole genome shotgun (WGS) entry which is preliminary data.</text>
</comment>
<name>A0AC61QU24_9BACT</name>
<proteinExistence type="predicted"/>
<dbReference type="EMBL" id="SRZC01000003">
    <property type="protein sequence ID" value="TGX83621.1"/>
    <property type="molecule type" value="Genomic_DNA"/>
</dbReference>